<keyword evidence="4" id="KW-1185">Reference proteome</keyword>
<dbReference type="NCBIfam" id="NF011765">
    <property type="entry name" value="PRK15219.1"/>
    <property type="match status" value="1"/>
</dbReference>
<dbReference type="SMART" id="SM00947">
    <property type="entry name" value="Pro_CA"/>
    <property type="match status" value="1"/>
</dbReference>
<dbReference type="AlphaFoldDB" id="A0A1X9YN67"/>
<dbReference type="Proteomes" id="UP000266292">
    <property type="component" value="Chromosome"/>
</dbReference>
<proteinExistence type="inferred from homology"/>
<dbReference type="STRING" id="709015.GCA_000472485_00365"/>
<protein>
    <submittedName>
        <fullName evidence="3">Carbonic anhydrase</fullName>
    </submittedName>
</protein>
<dbReference type="GO" id="GO:0004089">
    <property type="term" value="F:carbonate dehydratase activity"/>
    <property type="evidence" value="ECO:0007669"/>
    <property type="project" value="InterPro"/>
</dbReference>
<comment type="similarity">
    <text evidence="1">Belongs to the beta-class carbonic anhydrase family.</text>
</comment>
<keyword evidence="2" id="KW-0862">Zinc</keyword>
<keyword evidence="2" id="KW-0479">Metal-binding</keyword>
<gene>
    <name evidence="3" type="ORF">CA264_01855</name>
</gene>
<evidence type="ECO:0000256" key="2">
    <source>
        <dbReference type="PIRSR" id="PIRSR601765-1"/>
    </source>
</evidence>
<dbReference type="KEGG" id="pact:CA264_01855"/>
<evidence type="ECO:0000256" key="1">
    <source>
        <dbReference type="ARBA" id="ARBA00006217"/>
    </source>
</evidence>
<dbReference type="SUPFAM" id="SSF53056">
    <property type="entry name" value="beta-carbonic anhydrase, cab"/>
    <property type="match status" value="1"/>
</dbReference>
<dbReference type="Pfam" id="PF00484">
    <property type="entry name" value="Pro_CA"/>
    <property type="match status" value="1"/>
</dbReference>
<evidence type="ECO:0000313" key="4">
    <source>
        <dbReference type="Proteomes" id="UP000266292"/>
    </source>
</evidence>
<dbReference type="OrthoDB" id="9797527at2"/>
<reference evidence="4" key="1">
    <citation type="submission" date="2017-05" db="EMBL/GenBank/DDBJ databases">
        <authorList>
            <person name="Ray J."/>
            <person name="Price M."/>
            <person name="Deutschbauer A."/>
        </authorList>
    </citation>
    <scope>NUCLEOTIDE SEQUENCE [LARGE SCALE GENOMIC DNA]</scope>
    <source>
        <strain evidence="4">DSM 19842</strain>
    </source>
</reference>
<dbReference type="Gene3D" id="3.40.1050.10">
    <property type="entry name" value="Carbonic anhydrase"/>
    <property type="match status" value="1"/>
</dbReference>
<dbReference type="GO" id="GO:0008270">
    <property type="term" value="F:zinc ion binding"/>
    <property type="evidence" value="ECO:0007669"/>
    <property type="project" value="InterPro"/>
</dbReference>
<sequence>MRTHTKETQSSMTPEKAIQFLKEGNERFVNNLKANRNLLQQVNETSTGQFPFAVILSCIDSRTSAELIFDQGLGDIFSIRIAGNIVNEDILGSMEFACKAAGSKLVVVLGHTRCGAITGACDHVELGNLTGLLKKVEPAIERETQTQTERNGKNTDFVTHVTENNVHLGMEQVRKQSPILAEMEQNGEIRIIGGMYDVETGRVDFYEA</sequence>
<accession>A0A1X9YN67</accession>
<name>A0A1X9YN67_9BACT</name>
<dbReference type="InterPro" id="IPR001765">
    <property type="entry name" value="Carbonic_anhydrase"/>
</dbReference>
<feature type="binding site" evidence="2">
    <location>
        <position position="111"/>
    </location>
    <ligand>
        <name>Zn(2+)</name>
        <dbReference type="ChEBI" id="CHEBI:29105"/>
    </ligand>
</feature>
<organism evidence="3 4">
    <name type="scientific">Pontibacter actiniarum</name>
    <dbReference type="NCBI Taxonomy" id="323450"/>
    <lineage>
        <taxon>Bacteria</taxon>
        <taxon>Pseudomonadati</taxon>
        <taxon>Bacteroidota</taxon>
        <taxon>Cytophagia</taxon>
        <taxon>Cytophagales</taxon>
        <taxon>Hymenobacteraceae</taxon>
        <taxon>Pontibacter</taxon>
    </lineage>
</organism>
<comment type="cofactor">
    <cofactor evidence="2">
        <name>Zn(2+)</name>
        <dbReference type="ChEBI" id="CHEBI:29105"/>
    </cofactor>
    <text evidence="2">Binds 1 zinc ion per subunit.</text>
</comment>
<evidence type="ECO:0000313" key="3">
    <source>
        <dbReference type="EMBL" id="ARS34284.1"/>
    </source>
</evidence>
<dbReference type="RefSeq" id="WP_025604119.1">
    <property type="nucleotide sequence ID" value="NZ_CP021235.1"/>
</dbReference>
<feature type="binding site" evidence="2">
    <location>
        <position position="114"/>
    </location>
    <ligand>
        <name>Zn(2+)</name>
        <dbReference type="ChEBI" id="CHEBI:29105"/>
    </ligand>
</feature>
<dbReference type="PANTHER" id="PTHR11002:SF79">
    <property type="entry name" value="CARBONIC ANHYDRASE 2"/>
    <property type="match status" value="1"/>
</dbReference>
<dbReference type="CDD" id="cd03378">
    <property type="entry name" value="beta_CA_cladeC"/>
    <property type="match status" value="1"/>
</dbReference>
<dbReference type="PANTHER" id="PTHR11002">
    <property type="entry name" value="CARBONIC ANHYDRASE"/>
    <property type="match status" value="1"/>
</dbReference>
<dbReference type="EMBL" id="CP021235">
    <property type="protein sequence ID" value="ARS34284.1"/>
    <property type="molecule type" value="Genomic_DNA"/>
</dbReference>
<dbReference type="InterPro" id="IPR036874">
    <property type="entry name" value="Carbonic_anhydrase_sf"/>
</dbReference>
<feature type="binding site" evidence="2">
    <location>
        <position position="60"/>
    </location>
    <ligand>
        <name>Zn(2+)</name>
        <dbReference type="ChEBI" id="CHEBI:29105"/>
    </ligand>
</feature>
<feature type="binding site" evidence="2">
    <location>
        <position position="58"/>
    </location>
    <ligand>
        <name>Zn(2+)</name>
        <dbReference type="ChEBI" id="CHEBI:29105"/>
    </ligand>
</feature>